<feature type="transmembrane region" description="Helical" evidence="11">
    <location>
        <begin position="100"/>
        <end position="126"/>
    </location>
</feature>
<dbReference type="FunFam" id="3.40.50.300:FF:000221">
    <property type="entry name" value="Multidrug ABC transporter ATP-binding protein"/>
    <property type="match status" value="1"/>
</dbReference>
<comment type="subcellular location">
    <subcellularLocation>
        <location evidence="1">Cell inner membrane</location>
        <topology evidence="1">Multi-pass membrane protein</topology>
    </subcellularLocation>
</comment>
<keyword evidence="3" id="KW-1003">Cell membrane</keyword>
<dbReference type="Gene3D" id="3.40.50.300">
    <property type="entry name" value="P-loop containing nucleotide triphosphate hydrolases"/>
    <property type="match status" value="1"/>
</dbReference>
<dbReference type="InterPro" id="IPR011527">
    <property type="entry name" value="ABC1_TM_dom"/>
</dbReference>
<evidence type="ECO:0000256" key="7">
    <source>
        <dbReference type="ARBA" id="ARBA00022840"/>
    </source>
</evidence>
<keyword evidence="2" id="KW-0813">Transport</keyword>
<organism evidence="14 15">
    <name type="scientific">Streptomyces parvus</name>
    <dbReference type="NCBI Taxonomy" id="66428"/>
    <lineage>
        <taxon>Bacteria</taxon>
        <taxon>Bacillati</taxon>
        <taxon>Actinomycetota</taxon>
        <taxon>Actinomycetes</taxon>
        <taxon>Kitasatosporales</taxon>
        <taxon>Streptomycetaceae</taxon>
        <taxon>Streptomyces</taxon>
    </lineage>
</organism>
<comment type="similarity">
    <text evidence="10">Belongs to the ABC transporter superfamily. Siderophore-Fe(3+) uptake transporter (SIUT) (TC 3.A.1.21) family.</text>
</comment>
<keyword evidence="8 11" id="KW-1133">Transmembrane helix</keyword>
<evidence type="ECO:0000256" key="10">
    <source>
        <dbReference type="ARBA" id="ARBA00023455"/>
    </source>
</evidence>
<dbReference type="GO" id="GO:0016887">
    <property type="term" value="F:ATP hydrolysis activity"/>
    <property type="evidence" value="ECO:0007669"/>
    <property type="project" value="InterPro"/>
</dbReference>
<dbReference type="Proteomes" id="UP000323242">
    <property type="component" value="Unassembled WGS sequence"/>
</dbReference>
<feature type="domain" description="ABC transporter" evidence="12">
    <location>
        <begin position="325"/>
        <end position="559"/>
    </location>
</feature>
<evidence type="ECO:0000256" key="3">
    <source>
        <dbReference type="ARBA" id="ARBA00022475"/>
    </source>
</evidence>
<keyword evidence="7 14" id="KW-0067">ATP-binding</keyword>
<feature type="transmembrane region" description="Helical" evidence="11">
    <location>
        <begin position="250"/>
        <end position="268"/>
    </location>
</feature>
<gene>
    <name evidence="14" type="ORF">FY004_02435</name>
</gene>
<name>A0A5D4JRE3_9ACTN</name>
<dbReference type="InterPro" id="IPR027417">
    <property type="entry name" value="P-loop_NTPase"/>
</dbReference>
<dbReference type="GO" id="GO:0005524">
    <property type="term" value="F:ATP binding"/>
    <property type="evidence" value="ECO:0007669"/>
    <property type="project" value="UniProtKB-KW"/>
</dbReference>
<feature type="domain" description="ABC transmembrane type-1" evidence="13">
    <location>
        <begin position="1"/>
        <end position="276"/>
    </location>
</feature>
<keyword evidence="5 11" id="KW-0812">Transmembrane</keyword>
<evidence type="ECO:0000256" key="9">
    <source>
        <dbReference type="ARBA" id="ARBA00023136"/>
    </source>
</evidence>
<dbReference type="GO" id="GO:0005886">
    <property type="term" value="C:plasma membrane"/>
    <property type="evidence" value="ECO:0007669"/>
    <property type="project" value="UniProtKB-SubCell"/>
</dbReference>
<evidence type="ECO:0000256" key="8">
    <source>
        <dbReference type="ARBA" id="ARBA00022989"/>
    </source>
</evidence>
<dbReference type="EMBL" id="VSZQ01000007">
    <property type="protein sequence ID" value="TYR66193.1"/>
    <property type="molecule type" value="Genomic_DNA"/>
</dbReference>
<keyword evidence="4" id="KW-0997">Cell inner membrane</keyword>
<dbReference type="GO" id="GO:0015421">
    <property type="term" value="F:ABC-type oligopeptide transporter activity"/>
    <property type="evidence" value="ECO:0007669"/>
    <property type="project" value="TreeGrafter"/>
</dbReference>
<feature type="transmembrane region" description="Helical" evidence="11">
    <location>
        <begin position="217"/>
        <end position="238"/>
    </location>
</feature>
<evidence type="ECO:0000256" key="5">
    <source>
        <dbReference type="ARBA" id="ARBA00022692"/>
    </source>
</evidence>
<evidence type="ECO:0000256" key="1">
    <source>
        <dbReference type="ARBA" id="ARBA00004429"/>
    </source>
</evidence>
<keyword evidence="9 11" id="KW-0472">Membrane</keyword>
<dbReference type="Pfam" id="PF00664">
    <property type="entry name" value="ABC_membrane"/>
    <property type="match status" value="1"/>
</dbReference>
<dbReference type="PANTHER" id="PTHR43394">
    <property type="entry name" value="ATP-DEPENDENT PERMEASE MDL1, MITOCHONDRIAL"/>
    <property type="match status" value="1"/>
</dbReference>
<evidence type="ECO:0000256" key="6">
    <source>
        <dbReference type="ARBA" id="ARBA00022741"/>
    </source>
</evidence>
<dbReference type="InterPro" id="IPR003439">
    <property type="entry name" value="ABC_transporter-like_ATP-bd"/>
</dbReference>
<dbReference type="InterPro" id="IPR017871">
    <property type="entry name" value="ABC_transporter-like_CS"/>
</dbReference>
<dbReference type="PROSITE" id="PS00211">
    <property type="entry name" value="ABC_TRANSPORTER_1"/>
    <property type="match status" value="1"/>
</dbReference>
<dbReference type="InterPro" id="IPR039421">
    <property type="entry name" value="Type_1_exporter"/>
</dbReference>
<feature type="transmembrane region" description="Helical" evidence="11">
    <location>
        <begin position="132"/>
        <end position="152"/>
    </location>
</feature>
<dbReference type="AlphaFoldDB" id="A0A5D4JRE3"/>
<dbReference type="PANTHER" id="PTHR43394:SF1">
    <property type="entry name" value="ATP-BINDING CASSETTE SUB-FAMILY B MEMBER 10, MITOCHONDRIAL"/>
    <property type="match status" value="1"/>
</dbReference>
<dbReference type="SMART" id="SM00382">
    <property type="entry name" value="AAA"/>
    <property type="match status" value="1"/>
</dbReference>
<sequence>MLSLLETLGTLAQPLLTRELLARMDHGASISGFIIGLLATLLCVAVVGGFRDYLLQRTAEGMVLTARRRLVGRLLRLPIAEFDQRRTGDLLSRVGADTTLLRAVVTSGIFEAATSVVLVIGSAVAMLLLDPVLFGATALGIAAGVAAVVGLARRVRGASAVVQTRVGEMTSAVERSVSAVRTIRASRAEEREAQTIDGTAKSAYGAGLRIARLQAMITPLTSTTIQAAFLVVLGLGGARVASGAMTVGDLIAYILFLFTLWFPLGRALGAYTRLQSGLAALHRIEEVLVLPQESGTDRTDPVATLTVRERAEPATAGAEEEPPAIEFSEVSFGYPGGEPVLSEVSFTVPRGTRSALVGPSGAGKTTVLSLVERFYDVTGGSLRVYGDDVRDIPRSELRRRLGYVEQEAPVLAGTLRDNLALAAPHATEEDMLKVLAGVNLTDVVERSSLGLDATVGEAGVLLSGGERQRLALARTFLSAPSILLLDEATSNLDAHNEAAMRSAIDTVSSDRTLLVVAHRLVTVVDSDQIIVLEGGRVVAAGSHEELTETSPLYHQLATHQLLVK</sequence>
<feature type="transmembrane region" description="Helical" evidence="11">
    <location>
        <begin position="30"/>
        <end position="50"/>
    </location>
</feature>
<dbReference type="Pfam" id="PF00005">
    <property type="entry name" value="ABC_tran"/>
    <property type="match status" value="1"/>
</dbReference>
<keyword evidence="15" id="KW-1185">Reference proteome</keyword>
<accession>A0A5D4JRE3</accession>
<protein>
    <submittedName>
        <fullName evidence="14">ABC transporter ATP-binding protein</fullName>
    </submittedName>
</protein>
<proteinExistence type="inferred from homology"/>
<reference evidence="14 15" key="1">
    <citation type="submission" date="2019-08" db="EMBL/GenBank/DDBJ databases">
        <title>Draft genome for granaticin producer strain Streptomyces parvus C05.</title>
        <authorList>
            <person name="Gonzalez-Pimentel J.L."/>
        </authorList>
    </citation>
    <scope>NUCLEOTIDE SEQUENCE [LARGE SCALE GENOMIC DNA]</scope>
    <source>
        <strain evidence="14 15">C05</strain>
    </source>
</reference>
<evidence type="ECO:0000256" key="11">
    <source>
        <dbReference type="SAM" id="Phobius"/>
    </source>
</evidence>
<comment type="caution">
    <text evidence="14">The sequence shown here is derived from an EMBL/GenBank/DDBJ whole genome shotgun (WGS) entry which is preliminary data.</text>
</comment>
<keyword evidence="6" id="KW-0547">Nucleotide-binding</keyword>
<dbReference type="InterPro" id="IPR003593">
    <property type="entry name" value="AAA+_ATPase"/>
</dbReference>
<dbReference type="Gene3D" id="1.20.1560.10">
    <property type="entry name" value="ABC transporter type 1, transmembrane domain"/>
    <property type="match status" value="1"/>
</dbReference>
<dbReference type="PROSITE" id="PS50929">
    <property type="entry name" value="ABC_TM1F"/>
    <property type="match status" value="1"/>
</dbReference>
<dbReference type="SUPFAM" id="SSF52540">
    <property type="entry name" value="P-loop containing nucleoside triphosphate hydrolases"/>
    <property type="match status" value="1"/>
</dbReference>
<evidence type="ECO:0000256" key="4">
    <source>
        <dbReference type="ARBA" id="ARBA00022519"/>
    </source>
</evidence>
<dbReference type="CDD" id="cd18551">
    <property type="entry name" value="ABC_6TM_LmrA_like"/>
    <property type="match status" value="1"/>
</dbReference>
<evidence type="ECO:0000259" key="12">
    <source>
        <dbReference type="PROSITE" id="PS50893"/>
    </source>
</evidence>
<dbReference type="SUPFAM" id="SSF90123">
    <property type="entry name" value="ABC transporter transmembrane region"/>
    <property type="match status" value="1"/>
</dbReference>
<evidence type="ECO:0000256" key="2">
    <source>
        <dbReference type="ARBA" id="ARBA00022448"/>
    </source>
</evidence>
<evidence type="ECO:0000313" key="15">
    <source>
        <dbReference type="Proteomes" id="UP000323242"/>
    </source>
</evidence>
<evidence type="ECO:0000313" key="14">
    <source>
        <dbReference type="EMBL" id="TYR66193.1"/>
    </source>
</evidence>
<dbReference type="PROSITE" id="PS50893">
    <property type="entry name" value="ABC_TRANSPORTER_2"/>
    <property type="match status" value="1"/>
</dbReference>
<dbReference type="InterPro" id="IPR036640">
    <property type="entry name" value="ABC1_TM_sf"/>
</dbReference>
<evidence type="ECO:0000259" key="13">
    <source>
        <dbReference type="PROSITE" id="PS50929"/>
    </source>
</evidence>